<dbReference type="AlphaFoldDB" id="A0AB34HS99"/>
<comment type="caution">
    <text evidence="2">The sequence shown here is derived from an EMBL/GenBank/DDBJ whole genome shotgun (WGS) entry which is preliminary data.</text>
</comment>
<sequence>MQSANPGSEESARHGSCPRPSAHRKAEACTPICDTKTASAPKPNDQVQDTAKSRHVSQVVSSLGEERGIRVTRWFTMPPPALEHGPGIGTLTHAVCPKNHVNKAHRCLRGLKCGWAEDDRSCPPPKTTTTRQAVLEVVRCPMSSRQGQRQEVKALISRPG</sequence>
<gene>
    <name evidence="2" type="ORF">J1605_003526</name>
</gene>
<evidence type="ECO:0000313" key="3">
    <source>
        <dbReference type="Proteomes" id="UP001159641"/>
    </source>
</evidence>
<feature type="compositionally biased region" description="Polar residues" evidence="1">
    <location>
        <begin position="45"/>
        <end position="56"/>
    </location>
</feature>
<protein>
    <submittedName>
        <fullName evidence="2">Uncharacterized protein</fullName>
    </submittedName>
</protein>
<name>A0AB34HS99_ESCRO</name>
<evidence type="ECO:0000256" key="1">
    <source>
        <dbReference type="SAM" id="MobiDB-lite"/>
    </source>
</evidence>
<feature type="region of interest" description="Disordered" evidence="1">
    <location>
        <begin position="1"/>
        <end position="56"/>
    </location>
</feature>
<reference evidence="2 3" key="1">
    <citation type="submission" date="2022-11" db="EMBL/GenBank/DDBJ databases">
        <title>Whole genome sequence of Eschrichtius robustus ER-17-0199.</title>
        <authorList>
            <person name="Bruniche-Olsen A."/>
            <person name="Black A.N."/>
            <person name="Fields C.J."/>
            <person name="Walden K."/>
            <person name="Dewoody J.A."/>
        </authorList>
    </citation>
    <scope>NUCLEOTIDE SEQUENCE [LARGE SCALE GENOMIC DNA]</scope>
    <source>
        <strain evidence="2">ER-17-0199</strain>
        <tissue evidence="2">Blubber</tissue>
    </source>
</reference>
<accession>A0AB34HS99</accession>
<dbReference type="Proteomes" id="UP001159641">
    <property type="component" value="Unassembled WGS sequence"/>
</dbReference>
<dbReference type="EMBL" id="JAIQCJ010000944">
    <property type="protein sequence ID" value="KAJ8793715.1"/>
    <property type="molecule type" value="Genomic_DNA"/>
</dbReference>
<organism evidence="2 3">
    <name type="scientific">Eschrichtius robustus</name>
    <name type="common">California gray whale</name>
    <name type="synonym">Eschrichtius gibbosus</name>
    <dbReference type="NCBI Taxonomy" id="9764"/>
    <lineage>
        <taxon>Eukaryota</taxon>
        <taxon>Metazoa</taxon>
        <taxon>Chordata</taxon>
        <taxon>Craniata</taxon>
        <taxon>Vertebrata</taxon>
        <taxon>Euteleostomi</taxon>
        <taxon>Mammalia</taxon>
        <taxon>Eutheria</taxon>
        <taxon>Laurasiatheria</taxon>
        <taxon>Artiodactyla</taxon>
        <taxon>Whippomorpha</taxon>
        <taxon>Cetacea</taxon>
        <taxon>Mysticeti</taxon>
        <taxon>Eschrichtiidae</taxon>
        <taxon>Eschrichtius</taxon>
    </lineage>
</organism>
<evidence type="ECO:0000313" key="2">
    <source>
        <dbReference type="EMBL" id="KAJ8793715.1"/>
    </source>
</evidence>
<proteinExistence type="predicted"/>
<keyword evidence="3" id="KW-1185">Reference proteome</keyword>